<accession>A0ABN8S1F3</accession>
<sequence>MAGGRYAYPYGPSPTDESLKLRNSKALNRPCLWLFSQAKYAAEYKATGKWKPPEQCSELIKDPSIERFGWIRENPDMYFKWKPRSVRNGLIFMVAIPGALLYFLKKMEQRRDVQQGKPPRPLI</sequence>
<name>A0ABN8S1F3_9CNID</name>
<proteinExistence type="predicted"/>
<evidence type="ECO:0000256" key="1">
    <source>
        <dbReference type="SAM" id="Phobius"/>
    </source>
</evidence>
<evidence type="ECO:0008006" key="4">
    <source>
        <dbReference type="Google" id="ProtNLM"/>
    </source>
</evidence>
<gene>
    <name evidence="2" type="ORF">PEVE_00015649</name>
</gene>
<keyword evidence="1" id="KW-1133">Transmembrane helix</keyword>
<evidence type="ECO:0000313" key="2">
    <source>
        <dbReference type="EMBL" id="CAH3184679.1"/>
    </source>
</evidence>
<keyword evidence="3" id="KW-1185">Reference proteome</keyword>
<evidence type="ECO:0000313" key="3">
    <source>
        <dbReference type="Proteomes" id="UP001159427"/>
    </source>
</evidence>
<feature type="transmembrane region" description="Helical" evidence="1">
    <location>
        <begin position="85"/>
        <end position="104"/>
    </location>
</feature>
<protein>
    <recommendedName>
        <fullName evidence="4">NADH dehydrogenase [ubiquinone] 1 beta subcomplex subunit 4</fullName>
    </recommendedName>
</protein>
<reference evidence="2 3" key="1">
    <citation type="submission" date="2022-05" db="EMBL/GenBank/DDBJ databases">
        <authorList>
            <consortium name="Genoscope - CEA"/>
            <person name="William W."/>
        </authorList>
    </citation>
    <scope>NUCLEOTIDE SEQUENCE [LARGE SCALE GENOMIC DNA]</scope>
</reference>
<dbReference type="Proteomes" id="UP001159427">
    <property type="component" value="Unassembled WGS sequence"/>
</dbReference>
<comment type="caution">
    <text evidence="2">The sequence shown here is derived from an EMBL/GenBank/DDBJ whole genome shotgun (WGS) entry which is preliminary data.</text>
</comment>
<keyword evidence="1" id="KW-0472">Membrane</keyword>
<organism evidence="2 3">
    <name type="scientific">Porites evermanni</name>
    <dbReference type="NCBI Taxonomy" id="104178"/>
    <lineage>
        <taxon>Eukaryota</taxon>
        <taxon>Metazoa</taxon>
        <taxon>Cnidaria</taxon>
        <taxon>Anthozoa</taxon>
        <taxon>Hexacorallia</taxon>
        <taxon>Scleractinia</taxon>
        <taxon>Fungiina</taxon>
        <taxon>Poritidae</taxon>
        <taxon>Porites</taxon>
    </lineage>
</organism>
<keyword evidence="1" id="KW-0812">Transmembrane</keyword>
<dbReference type="EMBL" id="CALNXI010002208">
    <property type="protein sequence ID" value="CAH3184679.1"/>
    <property type="molecule type" value="Genomic_DNA"/>
</dbReference>